<proteinExistence type="predicted"/>
<dbReference type="InterPro" id="IPR050833">
    <property type="entry name" value="Poly_Biosynth_Transport"/>
</dbReference>
<dbReference type="EMBL" id="CP000472">
    <property type="protein sequence ID" value="ACJ30707.1"/>
    <property type="molecule type" value="Genomic_DNA"/>
</dbReference>
<evidence type="ECO:0000256" key="5">
    <source>
        <dbReference type="ARBA" id="ARBA00023136"/>
    </source>
</evidence>
<sequence length="450" mass="51274">MSRSISHYHQCLIVVTSGLYSSMSETSFERAKRSFIAAIWATLASISLGLAFKVWLAQWVAKSDLALYHTVVDIISLSLILLSGFRTSMVVSFSQTKNAQDITNIFRYSLILMVLLTWGIVLPYIKHQLKIDVEYVQLVGIILGMGFKVYFTNQIGMYRLYHIANKAIWIEPMVQIVLFLFCYYLLQQSAVSSLFFSLMLSSIAVAGYMFIQRRKEIATTPLAPVQLDPEMRSFVKKSMLSSLEVGASILMIYITVLLTVAYFTVDELGDFQVVVRPMFTYMTLLFVFPVYRYILPEIAQCLRQGQHQQIAQMRRWFYTLGITISTVFLLGMIFYSEELVTLIFPTTYATAAPVLMHFALFFGFMMLNAFQVAYIKAHGHFLQSLSIRVAGVVTLITMFYILRVFTDNVVAVILAMGSGYLMMFIISSIIEYRLIQQHKQAGTELAQSNN</sequence>
<feature type="transmembrane region" description="Helical" evidence="6">
    <location>
        <begin position="168"/>
        <end position="186"/>
    </location>
</feature>
<keyword evidence="2" id="KW-1003">Cell membrane</keyword>
<dbReference type="GO" id="GO:0005886">
    <property type="term" value="C:plasma membrane"/>
    <property type="evidence" value="ECO:0007669"/>
    <property type="project" value="UniProtKB-SubCell"/>
</dbReference>
<reference evidence="7 8" key="1">
    <citation type="journal article" date="2008" name="PLoS ONE">
        <title>Environmental adaptation: genomic analysis of the piezotolerant and psychrotolerant deep-sea iron reducing bacterium Shewanella piezotolerans WP3.</title>
        <authorList>
            <person name="Wang F."/>
            <person name="Wang J."/>
            <person name="Jian H."/>
            <person name="Zhang B."/>
            <person name="Li S."/>
            <person name="Wang F."/>
            <person name="Zeng X."/>
            <person name="Gao L."/>
            <person name="Bartlett D.H."/>
            <person name="Yu J."/>
            <person name="Hu S."/>
            <person name="Xiao X."/>
        </authorList>
    </citation>
    <scope>NUCLEOTIDE SEQUENCE [LARGE SCALE GENOMIC DNA]</scope>
    <source>
        <strain evidence="8">WP3 / JCM 13877</strain>
    </source>
</reference>
<dbReference type="Proteomes" id="UP000000753">
    <property type="component" value="Chromosome"/>
</dbReference>
<evidence type="ECO:0000256" key="2">
    <source>
        <dbReference type="ARBA" id="ARBA00022475"/>
    </source>
</evidence>
<feature type="transmembrane region" description="Helical" evidence="6">
    <location>
        <begin position="316"/>
        <end position="335"/>
    </location>
</feature>
<feature type="transmembrane region" description="Helical" evidence="6">
    <location>
        <begin position="385"/>
        <end position="403"/>
    </location>
</feature>
<evidence type="ECO:0000256" key="1">
    <source>
        <dbReference type="ARBA" id="ARBA00004651"/>
    </source>
</evidence>
<feature type="transmembrane region" description="Helical" evidence="6">
    <location>
        <begin position="137"/>
        <end position="156"/>
    </location>
</feature>
<feature type="transmembrane region" description="Helical" evidence="6">
    <location>
        <begin position="66"/>
        <end position="85"/>
    </location>
</feature>
<evidence type="ECO:0000256" key="6">
    <source>
        <dbReference type="SAM" id="Phobius"/>
    </source>
</evidence>
<accession>B8CST1</accession>
<keyword evidence="4 6" id="KW-1133">Transmembrane helix</keyword>
<evidence type="ECO:0000256" key="4">
    <source>
        <dbReference type="ARBA" id="ARBA00022989"/>
    </source>
</evidence>
<organism evidence="7 8">
    <name type="scientific">Shewanella piezotolerans (strain WP3 / JCM 13877)</name>
    <dbReference type="NCBI Taxonomy" id="225849"/>
    <lineage>
        <taxon>Bacteria</taxon>
        <taxon>Pseudomonadati</taxon>
        <taxon>Pseudomonadota</taxon>
        <taxon>Gammaproteobacteria</taxon>
        <taxon>Alteromonadales</taxon>
        <taxon>Shewanellaceae</taxon>
        <taxon>Shewanella</taxon>
    </lineage>
</organism>
<dbReference type="HOGENOM" id="CLU_619418_0_0_6"/>
<feature type="transmembrane region" description="Helical" evidence="6">
    <location>
        <begin position="192"/>
        <end position="211"/>
    </location>
</feature>
<evidence type="ECO:0000313" key="8">
    <source>
        <dbReference type="Proteomes" id="UP000000753"/>
    </source>
</evidence>
<feature type="transmembrane region" description="Helical" evidence="6">
    <location>
        <begin position="245"/>
        <end position="265"/>
    </location>
</feature>
<feature type="transmembrane region" description="Helical" evidence="6">
    <location>
        <begin position="277"/>
        <end position="295"/>
    </location>
</feature>
<dbReference type="AlphaFoldDB" id="B8CST1"/>
<feature type="transmembrane region" description="Helical" evidence="6">
    <location>
        <begin position="35"/>
        <end position="60"/>
    </location>
</feature>
<feature type="transmembrane region" description="Helical" evidence="6">
    <location>
        <begin position="409"/>
        <end position="430"/>
    </location>
</feature>
<evidence type="ECO:0000313" key="7">
    <source>
        <dbReference type="EMBL" id="ACJ30707.1"/>
    </source>
</evidence>
<dbReference type="PANTHER" id="PTHR30250">
    <property type="entry name" value="PST FAMILY PREDICTED COLANIC ACID TRANSPORTER"/>
    <property type="match status" value="1"/>
</dbReference>
<dbReference type="KEGG" id="swp:swp_4039"/>
<gene>
    <name evidence="7" type="ordered locus">swp_4039</name>
</gene>
<dbReference type="eggNOG" id="COG2244">
    <property type="taxonomic scope" value="Bacteria"/>
</dbReference>
<dbReference type="STRING" id="225849.swp_4039"/>
<evidence type="ECO:0000256" key="3">
    <source>
        <dbReference type="ARBA" id="ARBA00022692"/>
    </source>
</evidence>
<name>B8CST1_SHEPW</name>
<evidence type="ECO:0008006" key="9">
    <source>
        <dbReference type="Google" id="ProtNLM"/>
    </source>
</evidence>
<keyword evidence="8" id="KW-1185">Reference proteome</keyword>
<dbReference type="PANTHER" id="PTHR30250:SF11">
    <property type="entry name" value="O-ANTIGEN TRANSPORTER-RELATED"/>
    <property type="match status" value="1"/>
</dbReference>
<protein>
    <recommendedName>
        <fullName evidence="9">Polysaccharide biosynthesis protein</fullName>
    </recommendedName>
</protein>
<feature type="transmembrane region" description="Helical" evidence="6">
    <location>
        <begin position="105"/>
        <end position="125"/>
    </location>
</feature>
<feature type="transmembrane region" description="Helical" evidence="6">
    <location>
        <begin position="355"/>
        <end position="373"/>
    </location>
</feature>
<comment type="subcellular location">
    <subcellularLocation>
        <location evidence="1">Cell membrane</location>
        <topology evidence="1">Multi-pass membrane protein</topology>
    </subcellularLocation>
</comment>
<keyword evidence="3 6" id="KW-0812">Transmembrane</keyword>
<keyword evidence="5 6" id="KW-0472">Membrane</keyword>